<evidence type="ECO:0000313" key="2">
    <source>
        <dbReference type="Proteomes" id="UP000176364"/>
    </source>
</evidence>
<gene>
    <name evidence="1" type="ORF">A3I57_01880</name>
</gene>
<reference evidence="1 2" key="1">
    <citation type="journal article" date="2016" name="Nat. Commun.">
        <title>Thousands of microbial genomes shed light on interconnected biogeochemical processes in an aquifer system.</title>
        <authorList>
            <person name="Anantharaman K."/>
            <person name="Brown C.T."/>
            <person name="Hug L.A."/>
            <person name="Sharon I."/>
            <person name="Castelle C.J."/>
            <person name="Probst A.J."/>
            <person name="Thomas B.C."/>
            <person name="Singh A."/>
            <person name="Wilkins M.J."/>
            <person name="Karaoz U."/>
            <person name="Brodie E.L."/>
            <person name="Williams K.H."/>
            <person name="Hubbard S.S."/>
            <person name="Banfield J.F."/>
        </authorList>
    </citation>
    <scope>NUCLEOTIDE SEQUENCE [LARGE SCALE GENOMIC DNA]</scope>
</reference>
<dbReference type="AlphaFoldDB" id="A0A1F5DUP9"/>
<proteinExistence type="predicted"/>
<evidence type="ECO:0000313" key="1">
    <source>
        <dbReference type="EMBL" id="OGD58790.1"/>
    </source>
</evidence>
<protein>
    <submittedName>
        <fullName evidence="1">Uncharacterized protein</fullName>
    </submittedName>
</protein>
<name>A0A1F5DUP9_9BACT</name>
<organism evidence="1 2">
    <name type="scientific">Candidatus Beckwithbacteria bacterium RIFCSPLOWO2_02_FULL_47_23</name>
    <dbReference type="NCBI Taxonomy" id="1797463"/>
    <lineage>
        <taxon>Bacteria</taxon>
        <taxon>Candidatus Beckwithiibacteriota</taxon>
    </lineage>
</organism>
<sequence>MPLNLVRTTISLPTEVHLALREEALKQRKSLNSLLLEKIAPPLKFNQGGFKVKAFNLGVKGNLSREKLYADRFRQKANRAG</sequence>
<comment type="caution">
    <text evidence="1">The sequence shown here is derived from an EMBL/GenBank/DDBJ whole genome shotgun (WGS) entry which is preliminary data.</text>
</comment>
<accession>A0A1F5DUP9</accession>
<dbReference type="EMBL" id="MEZQ01000047">
    <property type="protein sequence ID" value="OGD58790.1"/>
    <property type="molecule type" value="Genomic_DNA"/>
</dbReference>
<dbReference type="Proteomes" id="UP000176364">
    <property type="component" value="Unassembled WGS sequence"/>
</dbReference>